<gene>
    <name evidence="1" type="ORF">HNR23_002267</name>
</gene>
<reference evidence="1 2" key="1">
    <citation type="submission" date="2020-08" db="EMBL/GenBank/DDBJ databases">
        <title>Sequencing the genomes of 1000 actinobacteria strains.</title>
        <authorList>
            <person name="Klenk H.-P."/>
        </authorList>
    </citation>
    <scope>NUCLEOTIDE SEQUENCE [LARGE SCALE GENOMIC DNA]</scope>
    <source>
        <strain evidence="1 2">DSM 46659</strain>
    </source>
</reference>
<name>A0A7W9YHG9_9ACTN</name>
<keyword evidence="2" id="KW-1185">Reference proteome</keyword>
<sequence>MGFDSTPENAVRYASCVGQGCAMYIARDAATRLGIYLPGMEDAMCGIENDTLEGIYARLAARRSVGIGESGDELVIEALALHIRMQNAALAYLRSGDVFAGANACLLFRELLAIAENLRDSRHTK</sequence>
<accession>A0A7W9YHG9</accession>
<evidence type="ECO:0000313" key="1">
    <source>
        <dbReference type="EMBL" id="MBB6172207.1"/>
    </source>
</evidence>
<proteinExistence type="predicted"/>
<dbReference type="Proteomes" id="UP000546642">
    <property type="component" value="Unassembled WGS sequence"/>
</dbReference>
<comment type="caution">
    <text evidence="1">The sequence shown here is derived from an EMBL/GenBank/DDBJ whole genome shotgun (WGS) entry which is preliminary data.</text>
</comment>
<dbReference type="AlphaFoldDB" id="A0A7W9YHG9"/>
<evidence type="ECO:0000313" key="2">
    <source>
        <dbReference type="Proteomes" id="UP000546642"/>
    </source>
</evidence>
<organism evidence="1 2">
    <name type="scientific">Nocardiopsis mwathae</name>
    <dbReference type="NCBI Taxonomy" id="1472723"/>
    <lineage>
        <taxon>Bacteria</taxon>
        <taxon>Bacillati</taxon>
        <taxon>Actinomycetota</taxon>
        <taxon>Actinomycetes</taxon>
        <taxon>Streptosporangiales</taxon>
        <taxon>Nocardiopsidaceae</taxon>
        <taxon>Nocardiopsis</taxon>
    </lineage>
</organism>
<dbReference type="RefSeq" id="WP_184075538.1">
    <property type="nucleotide sequence ID" value="NZ_JACHDS010000001.1"/>
</dbReference>
<dbReference type="EMBL" id="JACHDS010000001">
    <property type="protein sequence ID" value="MBB6172207.1"/>
    <property type="molecule type" value="Genomic_DNA"/>
</dbReference>
<protein>
    <submittedName>
        <fullName evidence="1">Uncharacterized protein</fullName>
    </submittedName>
</protein>